<proteinExistence type="predicted"/>
<accession>A0AAJ7S1A8</accession>
<evidence type="ECO:0000313" key="3">
    <source>
        <dbReference type="RefSeq" id="XP_026669108.1"/>
    </source>
</evidence>
<dbReference type="AlphaFoldDB" id="A0AAJ7S1A8"/>
<evidence type="ECO:0000256" key="1">
    <source>
        <dbReference type="SAM" id="Phobius"/>
    </source>
</evidence>
<feature type="transmembrane region" description="Helical" evidence="1">
    <location>
        <begin position="181"/>
        <end position="202"/>
    </location>
</feature>
<keyword evidence="1" id="KW-1133">Transmembrane helix</keyword>
<organism evidence="2 3">
    <name type="scientific">Ceratina calcarata</name>
    <dbReference type="NCBI Taxonomy" id="156304"/>
    <lineage>
        <taxon>Eukaryota</taxon>
        <taxon>Metazoa</taxon>
        <taxon>Ecdysozoa</taxon>
        <taxon>Arthropoda</taxon>
        <taxon>Hexapoda</taxon>
        <taxon>Insecta</taxon>
        <taxon>Pterygota</taxon>
        <taxon>Neoptera</taxon>
        <taxon>Endopterygota</taxon>
        <taxon>Hymenoptera</taxon>
        <taxon>Apocrita</taxon>
        <taxon>Aculeata</taxon>
        <taxon>Apoidea</taxon>
        <taxon>Anthophila</taxon>
        <taxon>Apidae</taxon>
        <taxon>Ceratina</taxon>
        <taxon>Zadontomerus</taxon>
    </lineage>
</organism>
<dbReference type="RefSeq" id="XP_026669108.1">
    <property type="nucleotide sequence ID" value="XM_026813307.1"/>
</dbReference>
<evidence type="ECO:0000313" key="2">
    <source>
        <dbReference type="Proteomes" id="UP000694925"/>
    </source>
</evidence>
<dbReference type="GeneID" id="108624712"/>
<gene>
    <name evidence="3" type="primary">LOC108624712</name>
</gene>
<name>A0AAJ7S1A8_9HYME</name>
<protein>
    <submittedName>
        <fullName evidence="3">Uncharacterized protein LOC108624712 isoform X1</fullName>
    </submittedName>
</protein>
<dbReference type="Proteomes" id="UP000694925">
    <property type="component" value="Unplaced"/>
</dbReference>
<feature type="transmembrane region" description="Helical" evidence="1">
    <location>
        <begin position="130"/>
        <end position="149"/>
    </location>
</feature>
<keyword evidence="2" id="KW-1185">Reference proteome</keyword>
<keyword evidence="1" id="KW-0812">Transmembrane</keyword>
<feature type="transmembrane region" description="Helical" evidence="1">
    <location>
        <begin position="34"/>
        <end position="58"/>
    </location>
</feature>
<keyword evidence="1" id="KW-0472">Membrane</keyword>
<reference evidence="3" key="1">
    <citation type="submission" date="2025-08" db="UniProtKB">
        <authorList>
            <consortium name="RefSeq"/>
        </authorList>
    </citation>
    <scope>IDENTIFICATION</scope>
    <source>
        <tissue evidence="3">Whole body</tissue>
    </source>
</reference>
<sequence length="251" mass="28403">MIVESIFSCCNLLLTCGSSIYVLTKHSYAQYSKLMMHITCACTGIAIIGSRSLIVLVYKLFVKEYSKLIWSFLITVKTVIELSSSPVIDPTLMEIEEEKNMGRLNVLNEILGILSMGGLIYSLYSCHGYYILGICVVTGLSILDIVKLYRMNAEVPEKIEKIRFHDSPFHSSNPYDSKYNVLIWAIVSGYFAYLVGNNYAMVANYPLVLTNWAMAPEGFYQGWTIRRTINDYLMATYIMCMTEAIRQASVS</sequence>